<reference evidence="6" key="1">
    <citation type="submission" date="2015-08" db="EMBL/GenBank/DDBJ databases">
        <title>Complete DNA Sequence of Pseudomonas syringae pv. actinidiae, the Causal Agent of Kiwifruit Canker Disease.</title>
        <authorList>
            <person name="Rikkerink E.H.A."/>
            <person name="Fineran P.C."/>
        </authorList>
    </citation>
    <scope>NUCLEOTIDE SEQUENCE</scope>
    <source>
        <strain evidence="6">DSM 13666</strain>
    </source>
</reference>
<evidence type="ECO:0008006" key="7">
    <source>
        <dbReference type="Google" id="ProtNLM"/>
    </source>
</evidence>
<dbReference type="EMBL" id="LILD01000001">
    <property type="protein sequence ID" value="KOO39876.1"/>
    <property type="molecule type" value="Genomic_DNA"/>
</dbReference>
<dbReference type="Pfam" id="PF04688">
    <property type="entry name" value="Holin_SPP1"/>
    <property type="match status" value="1"/>
</dbReference>
<gene>
    <name evidence="6" type="ORF">AMD02_14230</name>
</gene>
<dbReference type="AlphaFoldDB" id="A0A0M0KLY6"/>
<feature type="transmembrane region" description="Helical" evidence="5">
    <location>
        <begin position="7"/>
        <end position="24"/>
    </location>
</feature>
<comment type="subcellular location">
    <subcellularLocation>
        <location evidence="1">Membrane</location>
    </subcellularLocation>
</comment>
<sequence length="75" mass="8212">MMFDTGSIARFFGLIAALLAYFGVNVPEDVTEAFTSLVVAALAVYAAWKNNYISKKGHEQKKVLEEAGLKKGENE</sequence>
<evidence type="ECO:0000256" key="3">
    <source>
        <dbReference type="ARBA" id="ARBA00022989"/>
    </source>
</evidence>
<proteinExistence type="predicted"/>
<dbReference type="GO" id="GO:0016020">
    <property type="term" value="C:membrane"/>
    <property type="evidence" value="ECO:0007669"/>
    <property type="project" value="UniProtKB-SubCell"/>
</dbReference>
<organism evidence="6">
    <name type="scientific">Halalkalibacterium halodurans</name>
    <name type="common">Bacillus halodurans</name>
    <dbReference type="NCBI Taxonomy" id="86665"/>
    <lineage>
        <taxon>Bacteria</taxon>
        <taxon>Bacillati</taxon>
        <taxon>Bacillota</taxon>
        <taxon>Bacilli</taxon>
        <taxon>Bacillales</taxon>
        <taxon>Bacillaceae</taxon>
        <taxon>Halalkalibacterium (ex Joshi et al. 2022)</taxon>
    </lineage>
</organism>
<evidence type="ECO:0000256" key="4">
    <source>
        <dbReference type="ARBA" id="ARBA00023136"/>
    </source>
</evidence>
<accession>A0A0M0KLY6</accession>
<evidence type="ECO:0000256" key="5">
    <source>
        <dbReference type="SAM" id="Phobius"/>
    </source>
</evidence>
<dbReference type="RefSeq" id="WP_053431723.1">
    <property type="nucleotide sequence ID" value="NZ_LILD02000002.1"/>
</dbReference>
<protein>
    <recommendedName>
        <fullName evidence="7">Holin, SPP1 family</fullName>
    </recommendedName>
</protein>
<comment type="caution">
    <text evidence="6">The sequence shown here is derived from an EMBL/GenBank/DDBJ whole genome shotgun (WGS) entry which is preliminary data.</text>
</comment>
<dbReference type="InterPro" id="IPR006479">
    <property type="entry name" value="Holin"/>
</dbReference>
<evidence type="ECO:0000313" key="6">
    <source>
        <dbReference type="EMBL" id="KOO39876.1"/>
    </source>
</evidence>
<evidence type="ECO:0000256" key="2">
    <source>
        <dbReference type="ARBA" id="ARBA00022692"/>
    </source>
</evidence>
<feature type="transmembrane region" description="Helical" evidence="5">
    <location>
        <begin position="30"/>
        <end position="48"/>
    </location>
</feature>
<keyword evidence="4 5" id="KW-0472">Membrane</keyword>
<name>A0A0M0KLY6_ALKHA</name>
<keyword evidence="2 5" id="KW-0812">Transmembrane</keyword>
<keyword evidence="3 5" id="KW-1133">Transmembrane helix</keyword>
<evidence type="ECO:0000256" key="1">
    <source>
        <dbReference type="ARBA" id="ARBA00004370"/>
    </source>
</evidence>
<dbReference type="PATRIC" id="fig|136160.3.peg.3308"/>